<keyword evidence="9" id="KW-0413">Isomerase</keyword>
<evidence type="ECO:0000256" key="13">
    <source>
        <dbReference type="SAM" id="MobiDB-lite"/>
    </source>
</evidence>
<dbReference type="SUPFAM" id="SSF52540">
    <property type="entry name" value="P-loop containing nucleoside triphosphate hydrolases"/>
    <property type="match status" value="1"/>
</dbReference>
<organism evidence="15 16">
    <name type="scientific">Hymenobacter ginsengisoli</name>
    <dbReference type="NCBI Taxonomy" id="1051626"/>
    <lineage>
        <taxon>Bacteria</taxon>
        <taxon>Pseudomonadati</taxon>
        <taxon>Bacteroidota</taxon>
        <taxon>Cytophagia</taxon>
        <taxon>Cytophagales</taxon>
        <taxon>Hymenobacteraceae</taxon>
        <taxon>Hymenobacter</taxon>
    </lineage>
</organism>
<evidence type="ECO:0000256" key="11">
    <source>
        <dbReference type="NCBIfam" id="TIGR00665"/>
    </source>
</evidence>
<accession>A0ABP8QES8</accession>
<keyword evidence="3 12" id="KW-0235">DNA replication</keyword>
<keyword evidence="16" id="KW-1185">Reference proteome</keyword>
<comment type="catalytic activity">
    <reaction evidence="10 12">
        <text>ATP + H2O = ADP + phosphate + H(+)</text>
        <dbReference type="Rhea" id="RHEA:13065"/>
        <dbReference type="ChEBI" id="CHEBI:15377"/>
        <dbReference type="ChEBI" id="CHEBI:15378"/>
        <dbReference type="ChEBI" id="CHEBI:30616"/>
        <dbReference type="ChEBI" id="CHEBI:43474"/>
        <dbReference type="ChEBI" id="CHEBI:456216"/>
        <dbReference type="EC" id="5.6.2.3"/>
    </reaction>
</comment>
<comment type="caution">
    <text evidence="15">The sequence shown here is derived from an EMBL/GenBank/DDBJ whole genome shotgun (WGS) entry which is preliminary data.</text>
</comment>
<evidence type="ECO:0000256" key="12">
    <source>
        <dbReference type="RuleBase" id="RU362085"/>
    </source>
</evidence>
<keyword evidence="8 12" id="KW-0238">DNA-binding</keyword>
<gene>
    <name evidence="15" type="primary">dnaB_1</name>
    <name evidence="15" type="ORF">GCM10023172_23070</name>
</gene>
<feature type="domain" description="SF4 helicase" evidence="14">
    <location>
        <begin position="155"/>
        <end position="432"/>
    </location>
</feature>
<dbReference type="Proteomes" id="UP001501243">
    <property type="component" value="Unassembled WGS sequence"/>
</dbReference>
<dbReference type="InterPro" id="IPR007692">
    <property type="entry name" value="DNA_helicase_DnaB"/>
</dbReference>
<dbReference type="InterPro" id="IPR007694">
    <property type="entry name" value="DNA_helicase_DnaB-like_C"/>
</dbReference>
<name>A0ABP8QES8_9BACT</name>
<sequence length="473" mass="52395">MLEADAARILLSLIQNPKIFYSEKHQAIFTAIALLSEEQRPIDQLTVVDRLRTAGTLERAGGVGYVAGLTMYINGGGHIDGHCRLLQEAFGQRTVIQLGTRVVQLGYDAQRDPLEIVAEAEREIQSFYRAVEQRPPLSVADEFGAMFAQLRLDVEKKGLTGVPTGLTKLNEFTGGWQCGDLIVLAGRPAMGKTAVMLHFARAASLDHHKRTAIFSLEMPRRQLVQRLVATEVPRYTNSDLRQGKVAGGVEEVRQLEQQAERLLRLGGRLLIDDTAGISIAQLRAKCHRLHAEEPLGLILVDYIQLMQGEQKAKSNREQEISSISRGLKELAKELHVPVIALSQLSRSVETRGGTKRPQLSDLRESGAIEQDADAIVFLWRGEYYKIDEYDDGSPTKDTVVLDIAKHRNGDVGEVFAGCQLKHGLIYDFGQGPAEFPKLTGADDAYQPRRIGTSTSSDFEQSPRHPIAKQDLPF</sequence>
<evidence type="ECO:0000256" key="5">
    <source>
        <dbReference type="ARBA" id="ARBA00022801"/>
    </source>
</evidence>
<evidence type="ECO:0000313" key="16">
    <source>
        <dbReference type="Proteomes" id="UP001501243"/>
    </source>
</evidence>
<keyword evidence="2 12" id="KW-0639">Primosome</keyword>
<dbReference type="PROSITE" id="PS51199">
    <property type="entry name" value="SF4_HELICASE"/>
    <property type="match status" value="1"/>
</dbReference>
<comment type="similarity">
    <text evidence="1 12">Belongs to the helicase family. DnaB subfamily.</text>
</comment>
<dbReference type="Gene3D" id="3.40.50.300">
    <property type="entry name" value="P-loop containing nucleotide triphosphate hydrolases"/>
    <property type="match status" value="1"/>
</dbReference>
<dbReference type="EC" id="5.6.2.3" evidence="11 12"/>
<keyword evidence="7 12" id="KW-0067">ATP-binding</keyword>
<dbReference type="SUPFAM" id="SSF48024">
    <property type="entry name" value="N-terminal domain of DnaB helicase"/>
    <property type="match status" value="1"/>
</dbReference>
<dbReference type="PANTHER" id="PTHR30153">
    <property type="entry name" value="REPLICATIVE DNA HELICASE DNAB"/>
    <property type="match status" value="1"/>
</dbReference>
<dbReference type="PANTHER" id="PTHR30153:SF2">
    <property type="entry name" value="REPLICATIVE DNA HELICASE"/>
    <property type="match status" value="1"/>
</dbReference>
<evidence type="ECO:0000256" key="2">
    <source>
        <dbReference type="ARBA" id="ARBA00022515"/>
    </source>
</evidence>
<dbReference type="InterPro" id="IPR036185">
    <property type="entry name" value="DNA_heli_DnaB-like_N_sf"/>
</dbReference>
<reference evidence="16" key="1">
    <citation type="journal article" date="2019" name="Int. J. Syst. Evol. Microbiol.">
        <title>The Global Catalogue of Microorganisms (GCM) 10K type strain sequencing project: providing services to taxonomists for standard genome sequencing and annotation.</title>
        <authorList>
            <consortium name="The Broad Institute Genomics Platform"/>
            <consortium name="The Broad Institute Genome Sequencing Center for Infectious Disease"/>
            <person name="Wu L."/>
            <person name="Ma J."/>
        </authorList>
    </citation>
    <scope>NUCLEOTIDE SEQUENCE [LARGE SCALE GENOMIC DNA]</scope>
    <source>
        <strain evidence="16">JCM 17841</strain>
    </source>
</reference>
<evidence type="ECO:0000256" key="1">
    <source>
        <dbReference type="ARBA" id="ARBA00008428"/>
    </source>
</evidence>
<dbReference type="EMBL" id="BAABGQ010000006">
    <property type="protein sequence ID" value="GAA4501359.1"/>
    <property type="molecule type" value="Genomic_DNA"/>
</dbReference>
<protein>
    <recommendedName>
        <fullName evidence="11 12">Replicative DNA helicase</fullName>
        <ecNumber evidence="11 12">5.6.2.3</ecNumber>
    </recommendedName>
</protein>
<keyword evidence="5 12" id="KW-0378">Hydrolase</keyword>
<evidence type="ECO:0000256" key="8">
    <source>
        <dbReference type="ARBA" id="ARBA00023125"/>
    </source>
</evidence>
<keyword evidence="4 12" id="KW-0547">Nucleotide-binding</keyword>
<dbReference type="InterPro" id="IPR016136">
    <property type="entry name" value="DNA_helicase_N/primase_C"/>
</dbReference>
<proteinExistence type="inferred from homology"/>
<dbReference type="GO" id="GO:0004386">
    <property type="term" value="F:helicase activity"/>
    <property type="evidence" value="ECO:0007669"/>
    <property type="project" value="UniProtKB-KW"/>
</dbReference>
<dbReference type="InterPro" id="IPR007693">
    <property type="entry name" value="DNA_helicase_DnaB-like_N"/>
</dbReference>
<evidence type="ECO:0000259" key="14">
    <source>
        <dbReference type="PROSITE" id="PS51199"/>
    </source>
</evidence>
<dbReference type="CDD" id="cd00984">
    <property type="entry name" value="DnaB_C"/>
    <property type="match status" value="1"/>
</dbReference>
<dbReference type="Pfam" id="PF03796">
    <property type="entry name" value="DnaB_C"/>
    <property type="match status" value="1"/>
</dbReference>
<evidence type="ECO:0000313" key="15">
    <source>
        <dbReference type="EMBL" id="GAA4501359.1"/>
    </source>
</evidence>
<keyword evidence="6 12" id="KW-0347">Helicase</keyword>
<comment type="function">
    <text evidence="12">The main replicative DNA helicase, it participates in initiation and elongation during chromosome replication. Travels ahead of the DNA replisome, separating dsDNA into templates for DNA synthesis. A processive ATP-dependent 5'-3' DNA helicase it has DNA-dependent ATPase activity.</text>
</comment>
<evidence type="ECO:0000256" key="6">
    <source>
        <dbReference type="ARBA" id="ARBA00022806"/>
    </source>
</evidence>
<evidence type="ECO:0000256" key="7">
    <source>
        <dbReference type="ARBA" id="ARBA00022840"/>
    </source>
</evidence>
<evidence type="ECO:0000256" key="10">
    <source>
        <dbReference type="ARBA" id="ARBA00048954"/>
    </source>
</evidence>
<dbReference type="InterPro" id="IPR027417">
    <property type="entry name" value="P-loop_NTPase"/>
</dbReference>
<evidence type="ECO:0000256" key="9">
    <source>
        <dbReference type="ARBA" id="ARBA00023235"/>
    </source>
</evidence>
<evidence type="ECO:0000256" key="4">
    <source>
        <dbReference type="ARBA" id="ARBA00022741"/>
    </source>
</evidence>
<dbReference type="Pfam" id="PF00772">
    <property type="entry name" value="DnaB"/>
    <property type="match status" value="1"/>
</dbReference>
<dbReference type="Gene3D" id="1.10.860.10">
    <property type="entry name" value="DNAb Helicase, Chain A"/>
    <property type="match status" value="1"/>
</dbReference>
<dbReference type="NCBIfam" id="TIGR00665">
    <property type="entry name" value="DnaB"/>
    <property type="match status" value="1"/>
</dbReference>
<feature type="region of interest" description="Disordered" evidence="13">
    <location>
        <begin position="438"/>
        <end position="473"/>
    </location>
</feature>
<evidence type="ECO:0000256" key="3">
    <source>
        <dbReference type="ARBA" id="ARBA00022705"/>
    </source>
</evidence>